<organism evidence="9 10">
    <name type="scientific">Pseudoalteromonas piscicida</name>
    <dbReference type="NCBI Taxonomy" id="43662"/>
    <lineage>
        <taxon>Bacteria</taxon>
        <taxon>Pseudomonadati</taxon>
        <taxon>Pseudomonadota</taxon>
        <taxon>Gammaproteobacteria</taxon>
        <taxon>Alteromonadales</taxon>
        <taxon>Pseudoalteromonadaceae</taxon>
        <taxon>Pseudoalteromonas</taxon>
    </lineage>
</organism>
<dbReference type="AlphaFoldDB" id="A0A2A5JUQ6"/>
<dbReference type="SUPFAM" id="SSF58104">
    <property type="entry name" value="Methyl-accepting chemotaxis protein (MCP) signaling domain"/>
    <property type="match status" value="1"/>
</dbReference>
<keyword evidence="5" id="KW-0175">Coiled coil</keyword>
<dbReference type="Pfam" id="PF00015">
    <property type="entry name" value="MCPsignal"/>
    <property type="match status" value="1"/>
</dbReference>
<dbReference type="PANTHER" id="PTHR32089">
    <property type="entry name" value="METHYL-ACCEPTING CHEMOTAXIS PROTEIN MCPB"/>
    <property type="match status" value="1"/>
</dbReference>
<keyword evidence="2 4" id="KW-0807">Transducer</keyword>
<feature type="coiled-coil region" evidence="5">
    <location>
        <begin position="382"/>
        <end position="412"/>
    </location>
</feature>
<dbReference type="SMART" id="SM00283">
    <property type="entry name" value="MA"/>
    <property type="match status" value="1"/>
</dbReference>
<accession>A0A2A5JUQ6</accession>
<evidence type="ECO:0000256" key="5">
    <source>
        <dbReference type="SAM" id="Coils"/>
    </source>
</evidence>
<evidence type="ECO:0000313" key="9">
    <source>
        <dbReference type="EMBL" id="PCK33175.1"/>
    </source>
</evidence>
<dbReference type="PANTHER" id="PTHR32089:SF70">
    <property type="entry name" value="ENERGY TAXIS MODULATING METHYL ACCEPTING SENSORY TRANSDUCER"/>
    <property type="match status" value="1"/>
</dbReference>
<evidence type="ECO:0000259" key="8">
    <source>
        <dbReference type="PROSITE" id="PS50885"/>
    </source>
</evidence>
<dbReference type="InterPro" id="IPR003660">
    <property type="entry name" value="HAMP_dom"/>
</dbReference>
<dbReference type="FunFam" id="1.10.287.950:FF:000001">
    <property type="entry name" value="Methyl-accepting chemotaxis sensory transducer"/>
    <property type="match status" value="1"/>
</dbReference>
<gene>
    <name evidence="9" type="ORF">CEX98_03155</name>
</gene>
<dbReference type="SMART" id="SM00304">
    <property type="entry name" value="HAMP"/>
    <property type="match status" value="1"/>
</dbReference>
<dbReference type="GO" id="GO:0016020">
    <property type="term" value="C:membrane"/>
    <property type="evidence" value="ECO:0007669"/>
    <property type="project" value="UniProtKB-SubCell"/>
</dbReference>
<feature type="transmembrane region" description="Helical" evidence="6">
    <location>
        <begin position="324"/>
        <end position="348"/>
    </location>
</feature>
<dbReference type="CDD" id="cd06225">
    <property type="entry name" value="HAMP"/>
    <property type="match status" value="1"/>
</dbReference>
<dbReference type="OrthoDB" id="6846832at2"/>
<evidence type="ECO:0000256" key="2">
    <source>
        <dbReference type="ARBA" id="ARBA00023224"/>
    </source>
</evidence>
<feature type="domain" description="HAMP" evidence="8">
    <location>
        <begin position="345"/>
        <end position="397"/>
    </location>
</feature>
<dbReference type="InterPro" id="IPR004089">
    <property type="entry name" value="MCPsignal_dom"/>
</dbReference>
<comment type="subcellular location">
    <subcellularLocation>
        <location evidence="1">Membrane</location>
    </subcellularLocation>
</comment>
<keyword evidence="6" id="KW-0472">Membrane</keyword>
<keyword evidence="6" id="KW-1133">Transmembrane helix</keyword>
<dbReference type="PROSITE" id="PS50885">
    <property type="entry name" value="HAMP"/>
    <property type="match status" value="1"/>
</dbReference>
<dbReference type="Gene3D" id="6.10.340.10">
    <property type="match status" value="1"/>
</dbReference>
<feature type="coiled-coil region" evidence="5">
    <location>
        <begin position="125"/>
        <end position="159"/>
    </location>
</feature>
<evidence type="ECO:0000313" key="10">
    <source>
        <dbReference type="Proteomes" id="UP000228621"/>
    </source>
</evidence>
<comment type="similarity">
    <text evidence="3">Belongs to the methyl-accepting chemotaxis (MCP) protein family.</text>
</comment>
<dbReference type="Proteomes" id="UP000228621">
    <property type="component" value="Unassembled WGS sequence"/>
</dbReference>
<name>A0A2A5JUQ6_PSEO7</name>
<dbReference type="Gene3D" id="1.10.287.950">
    <property type="entry name" value="Methyl-accepting chemotaxis protein"/>
    <property type="match status" value="1"/>
</dbReference>
<proteinExistence type="inferred from homology"/>
<sequence>MLSKLTIKQKITLGFSALGLLLLLACILTYLALAQIKSANQNMGQVTLPIQRSADALQLEQLKLSKLISQAYTLESANEIQQARQQFATGHALYVERQQQLTSLTQTMSEFAQPLKRTLTLADQLSLAAEQMLQAKANVVQAQQRIQRQFQALQQHKEAASNAMLDLELIETDKARQLEEMVGTGVRIDDMLFTLENNSQRISGLALGQIEPHQQDMLFLLDNIENNLTFLKRQAYGLDADDLLAQFSEQMAKLREKLGEPGALYVAVKEKLHQQQQAAVLYKQSEQHAQAILSELEKMQQSANGAFNRAQNNAETLIERAQNMAILLVVVFIGLGAFISVSTSRAMLGPLAAVNKMLKHLAAGDFSKQMRKRNDDEFGQLIDNINQVKDNLRELLESINKQVHELEGLSETSLKESQQIAGNATEQMRRMDNANQLAQSISASALSVSERSSDSLASIHTANQHKTEVSKYTQENKQHILSLSTRMSEAVDSMAKLTSHSESIGSILDTIVSIAEQTNLLALNAAIEAARAGEQGRGFAVVADEVRTLASRTQDSTNEINQKIVALRQDTHSAAEAINSGQRDVESCVKQSEALAAAMDEIATAIAQVTHLSEEVSQAADHQATDCQQIEQVMLDAQSTASDNAQAMHSLAKGSESLSSFSHRLAKLVERFKL</sequence>
<evidence type="ECO:0000256" key="1">
    <source>
        <dbReference type="ARBA" id="ARBA00004370"/>
    </source>
</evidence>
<keyword evidence="6" id="KW-0812">Transmembrane</keyword>
<dbReference type="Pfam" id="PF00672">
    <property type="entry name" value="HAMP"/>
    <property type="match status" value="1"/>
</dbReference>
<dbReference type="GO" id="GO:0006935">
    <property type="term" value="P:chemotaxis"/>
    <property type="evidence" value="ECO:0007669"/>
    <property type="project" value="UniProtKB-ARBA"/>
</dbReference>
<feature type="domain" description="Methyl-accepting transducer" evidence="7">
    <location>
        <begin position="402"/>
        <end position="638"/>
    </location>
</feature>
<evidence type="ECO:0000256" key="3">
    <source>
        <dbReference type="ARBA" id="ARBA00029447"/>
    </source>
</evidence>
<evidence type="ECO:0000256" key="6">
    <source>
        <dbReference type="SAM" id="Phobius"/>
    </source>
</evidence>
<protein>
    <submittedName>
        <fullName evidence="9">Methyl-accepting chemotaxis protein</fullName>
    </submittedName>
</protein>
<comment type="caution">
    <text evidence="9">The sequence shown here is derived from an EMBL/GenBank/DDBJ whole genome shotgun (WGS) entry which is preliminary data.</text>
</comment>
<keyword evidence="10" id="KW-1185">Reference proteome</keyword>
<feature type="coiled-coil region" evidence="5">
    <location>
        <begin position="282"/>
        <end position="313"/>
    </location>
</feature>
<dbReference type="RefSeq" id="WP_099640679.1">
    <property type="nucleotide sequence ID" value="NZ_NKHF01000013.1"/>
</dbReference>
<dbReference type="PROSITE" id="PS50111">
    <property type="entry name" value="CHEMOTAXIS_TRANSDUC_2"/>
    <property type="match status" value="1"/>
</dbReference>
<dbReference type="PROSITE" id="PS51257">
    <property type="entry name" value="PROKAR_LIPOPROTEIN"/>
    <property type="match status" value="1"/>
</dbReference>
<reference evidence="10" key="1">
    <citation type="journal article" date="2019" name="Genome Announc.">
        <title>Draft Genome Sequence of Pseudoalteromonas piscicida Strain 36Y ROTHPW, an Hypersaline Seawater Isolate from the South Coast of Sonora, Mexico.</title>
        <authorList>
            <person name="Sanchez-Diaz R."/>
            <person name="Molina-Garza Z.J."/>
            <person name="Cruz-Suarez L.E."/>
            <person name="Selvin J."/>
            <person name="Kiran G.S."/>
            <person name="Ibarra-Gamez J.C."/>
            <person name="Gomez-Gil B."/>
            <person name="Galaviz-Silva L."/>
        </authorList>
    </citation>
    <scope>NUCLEOTIDE SEQUENCE [LARGE SCALE GENOMIC DNA]</scope>
    <source>
        <strain evidence="10">36Y_RITHPW</strain>
    </source>
</reference>
<dbReference type="EMBL" id="NKHF01000013">
    <property type="protein sequence ID" value="PCK33175.1"/>
    <property type="molecule type" value="Genomic_DNA"/>
</dbReference>
<evidence type="ECO:0000256" key="4">
    <source>
        <dbReference type="PROSITE-ProRule" id="PRU00284"/>
    </source>
</evidence>
<dbReference type="GO" id="GO:0007165">
    <property type="term" value="P:signal transduction"/>
    <property type="evidence" value="ECO:0007669"/>
    <property type="project" value="UniProtKB-KW"/>
</dbReference>
<evidence type="ECO:0000259" key="7">
    <source>
        <dbReference type="PROSITE" id="PS50111"/>
    </source>
</evidence>